<gene>
    <name evidence="1" type="ORF">QQX98_002618</name>
</gene>
<keyword evidence="2" id="KW-1185">Reference proteome</keyword>
<dbReference type="Proteomes" id="UP001498476">
    <property type="component" value="Unassembled WGS sequence"/>
</dbReference>
<accession>A0ABR1HIZ2</accession>
<protein>
    <submittedName>
        <fullName evidence="1">Uncharacterized protein</fullName>
    </submittedName>
</protein>
<reference evidence="1 2" key="1">
    <citation type="journal article" date="2025" name="Microbiol. Resour. Announc.">
        <title>Draft genome sequences for Neonectria magnoliae and Neonectria punicea, canker pathogens of Liriodendron tulipifera and Acer saccharum in West Virginia.</title>
        <authorList>
            <person name="Petronek H.M."/>
            <person name="Kasson M.T."/>
            <person name="Metheny A.M."/>
            <person name="Stauder C.M."/>
            <person name="Lovett B."/>
            <person name="Lynch S.C."/>
            <person name="Garnas J.R."/>
            <person name="Kasson L.R."/>
            <person name="Stajich J.E."/>
        </authorList>
    </citation>
    <scope>NUCLEOTIDE SEQUENCE [LARGE SCALE GENOMIC DNA]</scope>
    <source>
        <strain evidence="1 2">NRRL 64653</strain>
    </source>
</reference>
<comment type="caution">
    <text evidence="1">The sequence shown here is derived from an EMBL/GenBank/DDBJ whole genome shotgun (WGS) entry which is preliminary data.</text>
</comment>
<sequence>MGYRGENGIKLSIQKCYNYTRKANELALNDATPAERALVEALRQRFPSPSRDAYSDFKPSVVASANAMTTVHQEFGNDDLDVIALTADAIMNTVPWQLFETSTGKPNLSTPVLEITDILKNGLALPGADRHPGILHMYIRLVGMSETLERAVNPANHLRNLVPDGGHIHHMPSHIDVLVGDYRRAIHTNKRATVADDLYYVRKGGENFYSFYGMHNYHSLIYGTMMAGNSKAALKAVDRMEATITDGMLRVQSPPLASWLEFFNSVRVHGFIRFGLWESLKSLPISEEKDLYCVTVATTHYGKGITYAATGDVEEADR</sequence>
<proteinExistence type="predicted"/>
<name>A0ABR1HIZ2_9HYPO</name>
<organism evidence="1 2">
    <name type="scientific">Neonectria punicea</name>
    <dbReference type="NCBI Taxonomy" id="979145"/>
    <lineage>
        <taxon>Eukaryota</taxon>
        <taxon>Fungi</taxon>
        <taxon>Dikarya</taxon>
        <taxon>Ascomycota</taxon>
        <taxon>Pezizomycotina</taxon>
        <taxon>Sordariomycetes</taxon>
        <taxon>Hypocreomycetidae</taxon>
        <taxon>Hypocreales</taxon>
        <taxon>Nectriaceae</taxon>
        <taxon>Neonectria</taxon>
    </lineage>
</organism>
<evidence type="ECO:0000313" key="2">
    <source>
        <dbReference type="Proteomes" id="UP001498476"/>
    </source>
</evidence>
<evidence type="ECO:0000313" key="1">
    <source>
        <dbReference type="EMBL" id="KAK7420814.1"/>
    </source>
</evidence>
<dbReference type="PANTHER" id="PTHR45588:SF1">
    <property type="entry name" value="WW DOMAIN-CONTAINING PROTEIN"/>
    <property type="match status" value="1"/>
</dbReference>
<dbReference type="PANTHER" id="PTHR45588">
    <property type="entry name" value="TPR DOMAIN-CONTAINING PROTEIN"/>
    <property type="match status" value="1"/>
</dbReference>
<dbReference type="EMBL" id="JAZAVJ010000027">
    <property type="protein sequence ID" value="KAK7420814.1"/>
    <property type="molecule type" value="Genomic_DNA"/>
</dbReference>